<reference evidence="1 2" key="1">
    <citation type="submission" date="2015-09" db="EMBL/GenBank/DDBJ databases">
        <authorList>
            <consortium name="Swine Surveillance"/>
        </authorList>
    </citation>
    <scope>NUCLEOTIDE SEQUENCE [LARGE SCALE GENOMIC DNA]</scope>
    <source>
        <strain evidence="1 2">CECT 8399</strain>
    </source>
</reference>
<gene>
    <name evidence="1" type="ORF">PHA8399_02493</name>
</gene>
<accession>A0A0N7M4R4</accession>
<dbReference type="EMBL" id="CYSR01000026">
    <property type="protein sequence ID" value="CUI00362.1"/>
    <property type="molecule type" value="Genomic_DNA"/>
</dbReference>
<dbReference type="STRING" id="1396826.PHA8399_02493"/>
<evidence type="ECO:0000313" key="2">
    <source>
        <dbReference type="Proteomes" id="UP000051326"/>
    </source>
</evidence>
<evidence type="ECO:0000313" key="1">
    <source>
        <dbReference type="EMBL" id="CUI00362.1"/>
    </source>
</evidence>
<dbReference type="AlphaFoldDB" id="A0A0N7M4R4"/>
<protein>
    <submittedName>
        <fullName evidence="1">Uncharacterized protein</fullName>
    </submittedName>
</protein>
<proteinExistence type="predicted"/>
<organism evidence="1 2">
    <name type="scientific">Leisingera aquaemixtae</name>
    <dbReference type="NCBI Taxonomy" id="1396826"/>
    <lineage>
        <taxon>Bacteria</taxon>
        <taxon>Pseudomonadati</taxon>
        <taxon>Pseudomonadota</taxon>
        <taxon>Alphaproteobacteria</taxon>
        <taxon>Rhodobacterales</taxon>
        <taxon>Roseobacteraceae</taxon>
        <taxon>Leisingera</taxon>
    </lineage>
</organism>
<sequence length="46" mass="5222">MGRLIRLVFFVAVAFTAGIFFERNHQSELCEQSGGQWLRAGFCAKE</sequence>
<dbReference type="Proteomes" id="UP000051326">
    <property type="component" value="Unassembled WGS sequence"/>
</dbReference>
<name>A0A0N7M4R4_9RHOB</name>